<evidence type="ECO:0000313" key="3">
    <source>
        <dbReference type="Proteomes" id="UP000823485"/>
    </source>
</evidence>
<keyword evidence="3" id="KW-1185">Reference proteome</keyword>
<evidence type="ECO:0000256" key="1">
    <source>
        <dbReference type="SAM" id="Phobius"/>
    </source>
</evidence>
<dbReference type="EMBL" id="JAFBFH010000001">
    <property type="protein sequence ID" value="MBM7713052.1"/>
    <property type="molecule type" value="Genomic_DNA"/>
</dbReference>
<comment type="caution">
    <text evidence="2">The sequence shown here is derived from an EMBL/GenBank/DDBJ whole genome shotgun (WGS) entry which is preliminary data.</text>
</comment>
<name>A0ABS2R088_9BACI</name>
<keyword evidence="1" id="KW-0472">Membrane</keyword>
<dbReference type="RefSeq" id="WP_171973773.1">
    <property type="nucleotide sequence ID" value="NZ_JAFBFH010000001.1"/>
</dbReference>
<proteinExistence type="predicted"/>
<protein>
    <submittedName>
        <fullName evidence="2">Uncharacterized protein</fullName>
    </submittedName>
</protein>
<reference evidence="2 3" key="1">
    <citation type="submission" date="2021-01" db="EMBL/GenBank/DDBJ databases">
        <title>Genomic Encyclopedia of Type Strains, Phase IV (KMG-IV): sequencing the most valuable type-strain genomes for metagenomic binning, comparative biology and taxonomic classification.</title>
        <authorList>
            <person name="Goeker M."/>
        </authorList>
    </citation>
    <scope>NUCLEOTIDE SEQUENCE [LARGE SCALE GENOMIC DNA]</scope>
    <source>
        <strain evidence="2 3">DSM 105453</strain>
    </source>
</reference>
<evidence type="ECO:0000313" key="2">
    <source>
        <dbReference type="EMBL" id="MBM7713052.1"/>
    </source>
</evidence>
<sequence>MELWITIGLTGVLAAIAGFLIYYIRTVLDFDDTRTIDSSPSDEQKENE</sequence>
<keyword evidence="1" id="KW-1133">Transmembrane helix</keyword>
<accession>A0ABS2R088</accession>
<gene>
    <name evidence="2" type="ORF">JOC94_000018</name>
</gene>
<keyword evidence="1" id="KW-0812">Transmembrane</keyword>
<organism evidence="2 3">
    <name type="scientific">Siminovitchia thermophila</name>
    <dbReference type="NCBI Taxonomy" id="1245522"/>
    <lineage>
        <taxon>Bacteria</taxon>
        <taxon>Bacillati</taxon>
        <taxon>Bacillota</taxon>
        <taxon>Bacilli</taxon>
        <taxon>Bacillales</taxon>
        <taxon>Bacillaceae</taxon>
        <taxon>Siminovitchia</taxon>
    </lineage>
</organism>
<dbReference type="Proteomes" id="UP000823485">
    <property type="component" value="Unassembled WGS sequence"/>
</dbReference>
<feature type="transmembrane region" description="Helical" evidence="1">
    <location>
        <begin position="6"/>
        <end position="24"/>
    </location>
</feature>